<proteinExistence type="predicted"/>
<sequence length="123" mass="13246">MPVIETAAVSAGRAVVGTALRPLSNNIGDTWTASSTLGPNTKALEAAVRHAEAILESTRGREIPHEGHLAMQLQELRDLAYRGKDALDELDYFRIQDDLEGTHKTVAASVTSSAIRGTQPRQL</sequence>
<evidence type="ECO:0000313" key="1">
    <source>
        <dbReference type="EMBL" id="TVU40287.1"/>
    </source>
</evidence>
<accession>A0A5J9VXD6</accession>
<dbReference type="OrthoDB" id="676834at2759"/>
<protein>
    <submittedName>
        <fullName evidence="1">Uncharacterized protein</fullName>
    </submittedName>
</protein>
<keyword evidence="2" id="KW-1185">Reference proteome</keyword>
<reference evidence="1 2" key="1">
    <citation type="journal article" date="2019" name="Sci. Rep.">
        <title>A high-quality genome of Eragrostis curvula grass provides insights into Poaceae evolution and supports new strategies to enhance forage quality.</title>
        <authorList>
            <person name="Carballo J."/>
            <person name="Santos B.A.C.M."/>
            <person name="Zappacosta D."/>
            <person name="Garbus I."/>
            <person name="Selva J.P."/>
            <person name="Gallo C.A."/>
            <person name="Diaz A."/>
            <person name="Albertini E."/>
            <person name="Caccamo M."/>
            <person name="Echenique V."/>
        </authorList>
    </citation>
    <scope>NUCLEOTIDE SEQUENCE [LARGE SCALE GENOMIC DNA]</scope>
    <source>
        <strain evidence="2">cv. Victoria</strain>
        <tissue evidence="1">Leaf</tissue>
    </source>
</reference>
<name>A0A5J9VXD6_9POAL</name>
<gene>
    <name evidence="1" type="ORF">EJB05_13744</name>
</gene>
<evidence type="ECO:0000313" key="2">
    <source>
        <dbReference type="Proteomes" id="UP000324897"/>
    </source>
</evidence>
<dbReference type="AlphaFoldDB" id="A0A5J9VXD6"/>
<dbReference type="Proteomes" id="UP000324897">
    <property type="component" value="Chromosome 4"/>
</dbReference>
<dbReference type="Gramene" id="TVU40287">
    <property type="protein sequence ID" value="TVU40287"/>
    <property type="gene ID" value="EJB05_13744"/>
</dbReference>
<organism evidence="1 2">
    <name type="scientific">Eragrostis curvula</name>
    <name type="common">weeping love grass</name>
    <dbReference type="NCBI Taxonomy" id="38414"/>
    <lineage>
        <taxon>Eukaryota</taxon>
        <taxon>Viridiplantae</taxon>
        <taxon>Streptophyta</taxon>
        <taxon>Embryophyta</taxon>
        <taxon>Tracheophyta</taxon>
        <taxon>Spermatophyta</taxon>
        <taxon>Magnoliopsida</taxon>
        <taxon>Liliopsida</taxon>
        <taxon>Poales</taxon>
        <taxon>Poaceae</taxon>
        <taxon>PACMAD clade</taxon>
        <taxon>Chloridoideae</taxon>
        <taxon>Eragrostideae</taxon>
        <taxon>Eragrostidinae</taxon>
        <taxon>Eragrostis</taxon>
    </lineage>
</organism>
<comment type="caution">
    <text evidence="1">The sequence shown here is derived from an EMBL/GenBank/DDBJ whole genome shotgun (WGS) entry which is preliminary data.</text>
</comment>
<dbReference type="EMBL" id="RWGY01000007">
    <property type="protein sequence ID" value="TVU40287.1"/>
    <property type="molecule type" value="Genomic_DNA"/>
</dbReference>